<comment type="similarity">
    <text evidence="1 2">Belongs to the outer membrane factor (OMF) (TC 1.B.17) family.</text>
</comment>
<dbReference type="OrthoDB" id="9770517at2"/>
<evidence type="ECO:0000256" key="2">
    <source>
        <dbReference type="RuleBase" id="RU362097"/>
    </source>
</evidence>
<proteinExistence type="inferred from homology"/>
<dbReference type="GO" id="GO:0015562">
    <property type="term" value="F:efflux transmembrane transporter activity"/>
    <property type="evidence" value="ECO:0007669"/>
    <property type="project" value="InterPro"/>
</dbReference>
<dbReference type="Pfam" id="PF02321">
    <property type="entry name" value="OEP"/>
    <property type="match status" value="2"/>
</dbReference>
<dbReference type="PANTHER" id="PTHR30203:SF33">
    <property type="entry name" value="BLR4455 PROTEIN"/>
    <property type="match status" value="1"/>
</dbReference>
<keyword evidence="2" id="KW-0812">Transmembrane</keyword>
<accession>A0A4Z0BUU9</accession>
<name>A0A4Z0BUU9_9BURK</name>
<gene>
    <name evidence="3" type="ORF">EZ216_11230</name>
</gene>
<dbReference type="AlphaFoldDB" id="A0A4Z0BUU9"/>
<dbReference type="PANTHER" id="PTHR30203">
    <property type="entry name" value="OUTER MEMBRANE CATION EFFLUX PROTEIN"/>
    <property type="match status" value="1"/>
</dbReference>
<protein>
    <submittedName>
        <fullName evidence="3">Efflux transporter outer membrane subunit</fullName>
    </submittedName>
</protein>
<keyword evidence="2" id="KW-0564">Palmitate</keyword>
<dbReference type="Gene3D" id="2.20.200.10">
    <property type="entry name" value="Outer membrane efflux proteins (OEP)"/>
    <property type="match status" value="1"/>
</dbReference>
<dbReference type="RefSeq" id="WP_135249859.1">
    <property type="nucleotide sequence ID" value="NZ_SMLK01000003.1"/>
</dbReference>
<evidence type="ECO:0000313" key="3">
    <source>
        <dbReference type="EMBL" id="TFZ01759.1"/>
    </source>
</evidence>
<dbReference type="InterPro" id="IPR010131">
    <property type="entry name" value="MdtP/NodT-like"/>
</dbReference>
<keyword evidence="4" id="KW-1185">Reference proteome</keyword>
<dbReference type="Proteomes" id="UP000297839">
    <property type="component" value="Unassembled WGS sequence"/>
</dbReference>
<feature type="signal peptide" evidence="2">
    <location>
        <begin position="1"/>
        <end position="23"/>
    </location>
</feature>
<reference evidence="3 4" key="1">
    <citation type="submission" date="2019-03" db="EMBL/GenBank/DDBJ databases">
        <title>Ramlibacter sp. 18x22-1, whole genome shotgun sequence.</title>
        <authorList>
            <person name="Zhang X."/>
            <person name="Feng G."/>
            <person name="Zhu H."/>
        </authorList>
    </citation>
    <scope>NUCLEOTIDE SEQUENCE [LARGE SCALE GENOMIC DNA]</scope>
    <source>
        <strain evidence="3 4">18x22-1</strain>
    </source>
</reference>
<comment type="caution">
    <text evidence="3">The sequence shown here is derived from an EMBL/GenBank/DDBJ whole genome shotgun (WGS) entry which is preliminary data.</text>
</comment>
<keyword evidence="2" id="KW-1134">Transmembrane beta strand</keyword>
<comment type="subcellular location">
    <subcellularLocation>
        <location evidence="2">Cell membrane</location>
        <topology evidence="2">Lipid-anchor</topology>
    </subcellularLocation>
</comment>
<dbReference type="EMBL" id="SMLK01000003">
    <property type="protein sequence ID" value="TFZ01759.1"/>
    <property type="molecule type" value="Genomic_DNA"/>
</dbReference>
<organism evidence="3 4">
    <name type="scientific">Ramlibacter humi</name>
    <dbReference type="NCBI Taxonomy" id="2530451"/>
    <lineage>
        <taxon>Bacteria</taxon>
        <taxon>Pseudomonadati</taxon>
        <taxon>Pseudomonadota</taxon>
        <taxon>Betaproteobacteria</taxon>
        <taxon>Burkholderiales</taxon>
        <taxon>Comamonadaceae</taxon>
        <taxon>Ramlibacter</taxon>
    </lineage>
</organism>
<keyword evidence="2" id="KW-0449">Lipoprotein</keyword>
<dbReference type="NCBIfam" id="TIGR01845">
    <property type="entry name" value="outer_NodT"/>
    <property type="match status" value="1"/>
</dbReference>
<dbReference type="Gene3D" id="1.20.1600.10">
    <property type="entry name" value="Outer membrane efflux proteins (OEP)"/>
    <property type="match status" value="1"/>
</dbReference>
<evidence type="ECO:0000313" key="4">
    <source>
        <dbReference type="Proteomes" id="UP000297839"/>
    </source>
</evidence>
<evidence type="ECO:0000256" key="1">
    <source>
        <dbReference type="ARBA" id="ARBA00007613"/>
    </source>
</evidence>
<dbReference type="GO" id="GO:0005886">
    <property type="term" value="C:plasma membrane"/>
    <property type="evidence" value="ECO:0007669"/>
    <property type="project" value="UniProtKB-SubCell"/>
</dbReference>
<sequence length="476" mass="49286">MHASPLLSRVVALLAAAGLSACAVGPDYVRPAAPSPAQYKEQDGWRPIAPQLAASDMAWWAIYGDPVLDGLERQVEVSNQSLKAAESNYRQALALVQESRAGYSPTLSLSAADQRSRAASGSPGNRASVGLDASWAPDLWGRVRRAVESSTAAAQASAADLAGARLSLQATLATDYFGLRVDDELARLYDEAVAGYQKTLEITRNQNAAGTANEADVITAETQLEGAQAQRVGVGVQRAQLEHAIAVLVGKTPDQLSIAARPLVRSVPAQPPGLPSTLLERRPDIAAAERGAAAASAQIGVAVAAYYPDVTLSASAGVAGAALGGLVKASNAVWALGPQLAMTLLDGGLRRAQVTAARASYDAAVANYRQTVLAAFAQVEDQLAALRILEGQAEIQQRALASARRAVEVTVNQYQAGTVAYTAVVTAQATVLADEQNLLTNLGSRLDASASLAAALGGGWQDGLLPTEAAVQQEAR</sequence>
<feature type="chain" id="PRO_5021439328" evidence="2">
    <location>
        <begin position="24"/>
        <end position="476"/>
    </location>
</feature>
<dbReference type="InterPro" id="IPR003423">
    <property type="entry name" value="OMP_efflux"/>
</dbReference>
<keyword evidence="2" id="KW-0472">Membrane</keyword>
<keyword evidence="2" id="KW-0732">Signal</keyword>
<dbReference type="SUPFAM" id="SSF56954">
    <property type="entry name" value="Outer membrane efflux proteins (OEP)"/>
    <property type="match status" value="1"/>
</dbReference>